<dbReference type="InterPro" id="IPR001660">
    <property type="entry name" value="SAM"/>
</dbReference>
<dbReference type="EMBL" id="UZAI01017743">
    <property type="protein sequence ID" value="VDP28994.1"/>
    <property type="molecule type" value="Genomic_DNA"/>
</dbReference>
<keyword evidence="4" id="KW-1185">Reference proteome</keyword>
<dbReference type="PANTHER" id="PTHR12587">
    <property type="entry name" value="LAR INTERACTING PROTEIN LIP -RELATED PROTEIN"/>
    <property type="match status" value="1"/>
</dbReference>
<accession>A0A183MRS0</accession>
<dbReference type="GO" id="GO:0007528">
    <property type="term" value="P:neuromuscular junction development"/>
    <property type="evidence" value="ECO:0007669"/>
    <property type="project" value="TreeGrafter"/>
</dbReference>
<dbReference type="PANTHER" id="PTHR12587:SF14">
    <property type="entry name" value="AT31531P"/>
    <property type="match status" value="1"/>
</dbReference>
<dbReference type="AlphaFoldDB" id="A0A183MRS0"/>
<keyword evidence="1" id="KW-0677">Repeat</keyword>
<dbReference type="STRING" id="48269.A0A183MRS0"/>
<reference evidence="3 4" key="1">
    <citation type="submission" date="2018-11" db="EMBL/GenBank/DDBJ databases">
        <authorList>
            <consortium name="Pathogen Informatics"/>
        </authorList>
    </citation>
    <scope>NUCLEOTIDE SEQUENCE [LARGE SCALE GENOMIC DNA]</scope>
    <source>
        <strain evidence="3 4">Zambia</strain>
    </source>
</reference>
<dbReference type="Pfam" id="PF07647">
    <property type="entry name" value="SAM_2"/>
    <property type="match status" value="1"/>
</dbReference>
<dbReference type="GO" id="GO:0048786">
    <property type="term" value="C:presynaptic active zone"/>
    <property type="evidence" value="ECO:0007669"/>
    <property type="project" value="TreeGrafter"/>
</dbReference>
<evidence type="ECO:0000313" key="4">
    <source>
        <dbReference type="Proteomes" id="UP000277204"/>
    </source>
</evidence>
<evidence type="ECO:0000256" key="1">
    <source>
        <dbReference type="ARBA" id="ARBA00022737"/>
    </source>
</evidence>
<organism evidence="3 4">
    <name type="scientific">Schistosoma margrebowiei</name>
    <dbReference type="NCBI Taxonomy" id="48269"/>
    <lineage>
        <taxon>Eukaryota</taxon>
        <taxon>Metazoa</taxon>
        <taxon>Spiralia</taxon>
        <taxon>Lophotrochozoa</taxon>
        <taxon>Platyhelminthes</taxon>
        <taxon>Trematoda</taxon>
        <taxon>Digenea</taxon>
        <taxon>Strigeidida</taxon>
        <taxon>Schistosomatoidea</taxon>
        <taxon>Schistosomatidae</taxon>
        <taxon>Schistosoma</taxon>
    </lineage>
</organism>
<protein>
    <submittedName>
        <fullName evidence="3">Uncharacterized protein</fullName>
    </submittedName>
</protein>
<sequence length="100" mass="11237">MLHSPIQSLNHIQDNIKPNNGHNGNHVHTSCLNTISTLQPDSMNSDINFICSTYLPIQICYWTQQRVMNWLQSIELPEYASELCGNGVHGALMVGDVIFI</sequence>
<evidence type="ECO:0000313" key="3">
    <source>
        <dbReference type="EMBL" id="VDP28994.1"/>
    </source>
</evidence>
<dbReference type="InterPro" id="IPR013761">
    <property type="entry name" value="SAM/pointed_sf"/>
</dbReference>
<keyword evidence="2" id="KW-0175">Coiled coil</keyword>
<name>A0A183MRS0_9TREM</name>
<gene>
    <name evidence="3" type="ORF">SMRZ_LOCUS18745</name>
</gene>
<dbReference type="InterPro" id="IPR029515">
    <property type="entry name" value="Liprin"/>
</dbReference>
<proteinExistence type="predicted"/>
<dbReference type="Proteomes" id="UP000277204">
    <property type="component" value="Unassembled WGS sequence"/>
</dbReference>
<evidence type="ECO:0000256" key="2">
    <source>
        <dbReference type="ARBA" id="ARBA00023054"/>
    </source>
</evidence>
<dbReference type="SUPFAM" id="SSF47769">
    <property type="entry name" value="SAM/Pointed domain"/>
    <property type="match status" value="1"/>
</dbReference>
<dbReference type="Gene3D" id="1.10.150.50">
    <property type="entry name" value="Transcription Factor, Ets-1"/>
    <property type="match status" value="1"/>
</dbReference>